<dbReference type="Proteomes" id="UP000002318">
    <property type="component" value="Chromosome"/>
</dbReference>
<proteinExistence type="predicted"/>
<dbReference type="InterPro" id="IPR029479">
    <property type="entry name" value="Nitroreductase"/>
</dbReference>
<dbReference type="InterPro" id="IPR020051">
    <property type="entry name" value="SagB-type_dehydrogenase"/>
</dbReference>
<evidence type="ECO:0000313" key="2">
    <source>
        <dbReference type="EMBL" id="ADK79595.1"/>
    </source>
</evidence>
<dbReference type="CDD" id="cd02142">
    <property type="entry name" value="McbC_SagB-like_oxidoreductase"/>
    <property type="match status" value="1"/>
</dbReference>
<evidence type="ECO:0000313" key="3">
    <source>
        <dbReference type="Proteomes" id="UP000002318"/>
    </source>
</evidence>
<dbReference type="Gene3D" id="3.40.109.10">
    <property type="entry name" value="NADH Oxidase"/>
    <property type="match status" value="1"/>
</dbReference>
<dbReference type="STRING" id="573413.Spirs_0448"/>
<dbReference type="NCBIfam" id="TIGR03605">
    <property type="entry name" value="antibiot_sagB"/>
    <property type="match status" value="1"/>
</dbReference>
<name>E1RB65_SEDSS</name>
<gene>
    <name evidence="2" type="ordered locus">Spirs_0448</name>
</gene>
<sequence>MKDNSFAAGRSLLKSRWPELSTIKTAKANGLPSPPLQDPASQGEGLIRLPIMPGGMASEITLIEAMAARQSRRHFPGGELSLDELSFLLWATQGVRKVSSQFSLRSVPSGGARHPLETYLFIKAVHGLDPGLYRYLPLDHALTLLRKANDPDGEEKELDEALLKHNFGAAVTFLWAGAPERGEWSYAFEAHRLMLIDAGHVCQNLYLACEAIGCGTCAVGAYDQEKCDRFLGLDGKERFLMYAAPVGKRA</sequence>
<dbReference type="PANTHER" id="PTHR43745:SF2">
    <property type="entry name" value="NITROREDUCTASE MJ1384-RELATED"/>
    <property type="match status" value="1"/>
</dbReference>
<dbReference type="RefSeq" id="WP_013253059.1">
    <property type="nucleotide sequence ID" value="NC_014364.1"/>
</dbReference>
<dbReference type="eggNOG" id="COG0778">
    <property type="taxonomic scope" value="Bacteria"/>
</dbReference>
<dbReference type="OrthoDB" id="9801593at2"/>
<dbReference type="GO" id="GO:0016491">
    <property type="term" value="F:oxidoreductase activity"/>
    <property type="evidence" value="ECO:0007669"/>
    <property type="project" value="InterPro"/>
</dbReference>
<reference evidence="2 3" key="1">
    <citation type="journal article" date="2010" name="Stand. Genomic Sci.">
        <title>Complete genome sequence of Spirochaeta smaragdinae type strain (SEBR 4228).</title>
        <authorList>
            <person name="Mavromatis K."/>
            <person name="Yasawong M."/>
            <person name="Chertkov O."/>
            <person name="Lapidus A."/>
            <person name="Lucas S."/>
            <person name="Nolan M."/>
            <person name="Del Rio T.G."/>
            <person name="Tice H."/>
            <person name="Cheng J.F."/>
            <person name="Pitluck S."/>
            <person name="Liolios K."/>
            <person name="Ivanova N."/>
            <person name="Tapia R."/>
            <person name="Han C."/>
            <person name="Bruce D."/>
            <person name="Goodwin L."/>
            <person name="Pati A."/>
            <person name="Chen A."/>
            <person name="Palaniappan K."/>
            <person name="Land M."/>
            <person name="Hauser L."/>
            <person name="Chang Y.J."/>
            <person name="Jeffries C.D."/>
            <person name="Detter J.C."/>
            <person name="Rohde M."/>
            <person name="Brambilla E."/>
            <person name="Spring S."/>
            <person name="Goker M."/>
            <person name="Sikorski J."/>
            <person name="Woyke T."/>
            <person name="Bristow J."/>
            <person name="Eisen J.A."/>
            <person name="Markowitz V."/>
            <person name="Hugenholtz P."/>
            <person name="Klenk H.P."/>
            <person name="Kyrpides N.C."/>
        </authorList>
    </citation>
    <scope>NUCLEOTIDE SEQUENCE [LARGE SCALE GENOMIC DNA]</scope>
    <source>
        <strain evidence="3">DSM 11293 / JCM 15392 / SEBR 4228</strain>
    </source>
</reference>
<dbReference type="AlphaFoldDB" id="E1RB65"/>
<protein>
    <submittedName>
        <fullName evidence="2">SagB-type dehydrogenase domain protein</fullName>
    </submittedName>
</protein>
<dbReference type="InterPro" id="IPR000415">
    <property type="entry name" value="Nitroreductase-like"/>
</dbReference>
<dbReference type="Pfam" id="PF00881">
    <property type="entry name" value="Nitroreductase"/>
    <property type="match status" value="1"/>
</dbReference>
<organism evidence="2 3">
    <name type="scientific">Sediminispirochaeta smaragdinae (strain DSM 11293 / JCM 15392 / SEBR 4228)</name>
    <name type="common">Spirochaeta smaragdinae</name>
    <dbReference type="NCBI Taxonomy" id="573413"/>
    <lineage>
        <taxon>Bacteria</taxon>
        <taxon>Pseudomonadati</taxon>
        <taxon>Spirochaetota</taxon>
        <taxon>Spirochaetia</taxon>
        <taxon>Spirochaetales</taxon>
        <taxon>Spirochaetaceae</taxon>
        <taxon>Sediminispirochaeta</taxon>
    </lineage>
</organism>
<dbReference type="EMBL" id="CP002116">
    <property type="protein sequence ID" value="ADK79595.1"/>
    <property type="molecule type" value="Genomic_DNA"/>
</dbReference>
<dbReference type="HOGENOM" id="CLU_059362_3_0_12"/>
<dbReference type="KEGG" id="ssm:Spirs_0448"/>
<accession>E1RB65</accession>
<dbReference type="PANTHER" id="PTHR43745">
    <property type="entry name" value="NITROREDUCTASE MJ1384-RELATED"/>
    <property type="match status" value="1"/>
</dbReference>
<feature type="domain" description="Nitroreductase" evidence="1">
    <location>
        <begin position="67"/>
        <end position="248"/>
    </location>
</feature>
<dbReference type="InterPro" id="IPR052544">
    <property type="entry name" value="Bacteriocin_Proc_Enz"/>
</dbReference>
<dbReference type="SUPFAM" id="SSF55469">
    <property type="entry name" value="FMN-dependent nitroreductase-like"/>
    <property type="match status" value="1"/>
</dbReference>
<keyword evidence="3" id="KW-1185">Reference proteome</keyword>
<evidence type="ECO:0000259" key="1">
    <source>
        <dbReference type="Pfam" id="PF00881"/>
    </source>
</evidence>